<sequence length="529" mass="58292">MYNLLTQPLLQAAPGGAMTLPGLMAALARDDIESFPALRPHQGPGWHMFLVQLAALALHRAEASDIPTDETEWTRALRGLTPGYDADEPWCLIVKDWGQPAFLQPPVPDGVTLGNSLATPDSLDLLITARNHDLKQAVARHGAAEDWVFALVSLQTGEGFGGAGNQGIARMNGGSSSRAMLSLAPLPPVTAKVMSPRPGAWFRRDVAVLLEMREAELERYQHLDYRPTGGLGLTWLAQWRESEQLQIKDLDIWFIDICRRIRLAAGPDGLIGWRGNSKATRINAKHLNGAVGDPFAFVHKTENKSLTLGGRDFDYRILSDLVLGDDWAPSLLSQPASFERENETLALVCAALARGNSKTEGFKSRILPIGGRISRALTLGPKRKALHQLAQAQMKAIEIFDKAMGYALALAAAGGDRDKIKKEHYAYTSESRAQFDRAADDLFFDHLWARYDAQERGADALKQEELRFAKALFTPADRLFRAALPTIPCAGIYRPRAEARATDAFRGRVHHAYPELFERQQHKEAGNAT</sequence>
<proteinExistence type="predicted"/>
<protein>
    <submittedName>
        <fullName evidence="1">CRISPR-associated protein, Cse1 family</fullName>
    </submittedName>
</protein>
<reference evidence="2" key="1">
    <citation type="submission" date="2016-10" db="EMBL/GenBank/DDBJ databases">
        <authorList>
            <person name="Varghese N."/>
            <person name="Submissions S."/>
        </authorList>
    </citation>
    <scope>NUCLEOTIDE SEQUENCE [LARGE SCALE GENOMIC DNA]</scope>
    <source>
        <strain evidence="2">DSM 13234</strain>
    </source>
</reference>
<dbReference type="RefSeq" id="WP_074764797.1">
    <property type="nucleotide sequence ID" value="NZ_FNWO01000001.1"/>
</dbReference>
<gene>
    <name evidence="1" type="ORF">SAMN04244559_00300</name>
</gene>
<organism evidence="1 2">
    <name type="scientific">Magnetospirillum fulvum</name>
    <name type="common">Rhodospirillum fulvum</name>
    <dbReference type="NCBI Taxonomy" id="1082"/>
    <lineage>
        <taxon>Bacteria</taxon>
        <taxon>Pseudomonadati</taxon>
        <taxon>Pseudomonadota</taxon>
        <taxon>Alphaproteobacteria</taxon>
        <taxon>Rhodospirillales</taxon>
        <taxon>Rhodospirillaceae</taxon>
        <taxon>Magnetospirillum</taxon>
    </lineage>
</organism>
<dbReference type="EMBL" id="FNWO01000001">
    <property type="protein sequence ID" value="SEH25780.1"/>
    <property type="molecule type" value="Genomic_DNA"/>
</dbReference>
<dbReference type="AlphaFoldDB" id="A0A1H6GUE9"/>
<accession>A0A1H6GUE9</accession>
<evidence type="ECO:0000313" key="1">
    <source>
        <dbReference type="EMBL" id="SEH25780.1"/>
    </source>
</evidence>
<name>A0A1H6GUE9_MAGFU</name>
<dbReference type="Proteomes" id="UP000182983">
    <property type="component" value="Unassembled WGS sequence"/>
</dbReference>
<keyword evidence="2" id="KW-1185">Reference proteome</keyword>
<evidence type="ECO:0000313" key="2">
    <source>
        <dbReference type="Proteomes" id="UP000182983"/>
    </source>
</evidence>